<reference evidence="2" key="3">
    <citation type="submission" date="2010-09" db="EMBL/GenBank/DDBJ databases">
        <title>Annotation of Gaeumannomyces graminis var. tritici R3-111a-1.</title>
        <authorList>
            <consortium name="The Broad Institute Genome Sequencing Platform"/>
            <person name="Ma L.-J."/>
            <person name="Dead R."/>
            <person name="Young S.K."/>
            <person name="Zeng Q."/>
            <person name="Gargeya S."/>
            <person name="Fitzgerald M."/>
            <person name="Haas B."/>
            <person name="Abouelleil A."/>
            <person name="Alvarado L."/>
            <person name="Arachchi H.M."/>
            <person name="Berlin A."/>
            <person name="Brown A."/>
            <person name="Chapman S.B."/>
            <person name="Chen Z."/>
            <person name="Dunbar C."/>
            <person name="Freedman E."/>
            <person name="Gearin G."/>
            <person name="Gellesch M."/>
            <person name="Goldberg J."/>
            <person name="Griggs A."/>
            <person name="Gujja S."/>
            <person name="Heiman D."/>
            <person name="Howarth C."/>
            <person name="Larson L."/>
            <person name="Lui A."/>
            <person name="MacDonald P.J.P."/>
            <person name="Mehta T."/>
            <person name="Montmayeur A."/>
            <person name="Murphy C."/>
            <person name="Neiman D."/>
            <person name="Pearson M."/>
            <person name="Priest M."/>
            <person name="Roberts A."/>
            <person name="Saif S."/>
            <person name="Shea T."/>
            <person name="Shenoy N."/>
            <person name="Sisk P."/>
            <person name="Stolte C."/>
            <person name="Sykes S."/>
            <person name="Yandava C."/>
            <person name="Wortman J."/>
            <person name="Nusbaum C."/>
            <person name="Birren B."/>
        </authorList>
    </citation>
    <scope>NUCLEOTIDE SEQUENCE</scope>
    <source>
        <strain evidence="2">R3-111a-1</strain>
    </source>
</reference>
<evidence type="ECO:0008006" key="5">
    <source>
        <dbReference type="Google" id="ProtNLM"/>
    </source>
</evidence>
<dbReference type="OrthoDB" id="10025739at2759"/>
<proteinExistence type="inferred from homology"/>
<dbReference type="FunCoup" id="J3P7Y0">
    <property type="interactions" value="68"/>
</dbReference>
<organism evidence="2">
    <name type="scientific">Gaeumannomyces tritici (strain R3-111a-1)</name>
    <name type="common">Wheat and barley take-all root rot fungus</name>
    <name type="synonym">Gaeumannomyces graminis var. tritici</name>
    <dbReference type="NCBI Taxonomy" id="644352"/>
    <lineage>
        <taxon>Eukaryota</taxon>
        <taxon>Fungi</taxon>
        <taxon>Dikarya</taxon>
        <taxon>Ascomycota</taxon>
        <taxon>Pezizomycotina</taxon>
        <taxon>Sordariomycetes</taxon>
        <taxon>Sordariomycetidae</taxon>
        <taxon>Magnaporthales</taxon>
        <taxon>Magnaporthaceae</taxon>
        <taxon>Gaeumannomyces</taxon>
    </lineage>
</organism>
<reference evidence="2" key="2">
    <citation type="submission" date="2010-07" db="EMBL/GenBank/DDBJ databases">
        <authorList>
            <consortium name="The Broad Institute Genome Sequencing Platform"/>
            <consortium name="Broad Institute Genome Sequencing Center for Infectious Disease"/>
            <person name="Ma L.-J."/>
            <person name="Dead R."/>
            <person name="Young S."/>
            <person name="Zeng Q."/>
            <person name="Koehrsen M."/>
            <person name="Alvarado L."/>
            <person name="Berlin A."/>
            <person name="Chapman S.B."/>
            <person name="Chen Z."/>
            <person name="Freedman E."/>
            <person name="Gellesch M."/>
            <person name="Goldberg J."/>
            <person name="Griggs A."/>
            <person name="Gujja S."/>
            <person name="Heilman E.R."/>
            <person name="Heiman D."/>
            <person name="Hepburn T."/>
            <person name="Howarth C."/>
            <person name="Jen D."/>
            <person name="Larson L."/>
            <person name="Mehta T."/>
            <person name="Neiman D."/>
            <person name="Pearson M."/>
            <person name="Roberts A."/>
            <person name="Saif S."/>
            <person name="Shea T."/>
            <person name="Shenoy N."/>
            <person name="Sisk P."/>
            <person name="Stolte C."/>
            <person name="Sykes S."/>
            <person name="Walk T."/>
            <person name="White J."/>
            <person name="Yandava C."/>
            <person name="Haas B."/>
            <person name="Nusbaum C."/>
            <person name="Birren B."/>
        </authorList>
    </citation>
    <scope>NUCLEOTIDE SEQUENCE</scope>
    <source>
        <strain evidence="2">R3-111a-1</strain>
    </source>
</reference>
<dbReference type="eggNOG" id="ENOG502SBSA">
    <property type="taxonomic scope" value="Eukaryota"/>
</dbReference>
<evidence type="ECO:0000256" key="1">
    <source>
        <dbReference type="ARBA" id="ARBA00007073"/>
    </source>
</evidence>
<evidence type="ECO:0000313" key="4">
    <source>
        <dbReference type="Proteomes" id="UP000006039"/>
    </source>
</evidence>
<reference evidence="4" key="1">
    <citation type="submission" date="2010-07" db="EMBL/GenBank/DDBJ databases">
        <title>The genome sequence of Gaeumannomyces graminis var. tritici strain R3-111a-1.</title>
        <authorList>
            <consortium name="The Broad Institute Genome Sequencing Platform"/>
            <person name="Ma L.-J."/>
            <person name="Dead R."/>
            <person name="Young S."/>
            <person name="Zeng Q."/>
            <person name="Koehrsen M."/>
            <person name="Alvarado L."/>
            <person name="Berlin A."/>
            <person name="Chapman S.B."/>
            <person name="Chen Z."/>
            <person name="Freedman E."/>
            <person name="Gellesch M."/>
            <person name="Goldberg J."/>
            <person name="Griggs A."/>
            <person name="Gujja S."/>
            <person name="Heilman E.R."/>
            <person name="Heiman D."/>
            <person name="Hepburn T."/>
            <person name="Howarth C."/>
            <person name="Jen D."/>
            <person name="Larson L."/>
            <person name="Mehta T."/>
            <person name="Neiman D."/>
            <person name="Pearson M."/>
            <person name="Roberts A."/>
            <person name="Saif S."/>
            <person name="Shea T."/>
            <person name="Shenoy N."/>
            <person name="Sisk P."/>
            <person name="Stolte C."/>
            <person name="Sykes S."/>
            <person name="Walk T."/>
            <person name="White J."/>
            <person name="Yandava C."/>
            <person name="Haas B."/>
            <person name="Nusbaum C."/>
            <person name="Birren B."/>
        </authorList>
    </citation>
    <scope>NUCLEOTIDE SEQUENCE [LARGE SCALE GENOMIC DNA]</scope>
    <source>
        <strain evidence="4">R3-111a-1</strain>
    </source>
</reference>
<dbReference type="GO" id="GO:0070525">
    <property type="term" value="P:tRNA threonylcarbamoyladenosine metabolic process"/>
    <property type="evidence" value="ECO:0007669"/>
    <property type="project" value="TreeGrafter"/>
</dbReference>
<gene>
    <name evidence="3" type="primary">20350078</name>
    <name evidence="2" type="ORF">GGTG_09620</name>
</gene>
<dbReference type="VEuPathDB" id="FungiDB:GGTG_09620"/>
<dbReference type="Pfam" id="PF09341">
    <property type="entry name" value="Pcc1"/>
    <property type="match status" value="1"/>
</dbReference>
<keyword evidence="4" id="KW-1185">Reference proteome</keyword>
<dbReference type="HOGENOM" id="CLU_113770_3_1_1"/>
<dbReference type="PANTHER" id="PTHR31283:SF5">
    <property type="entry name" value="EKC_KEOPS COMPLEX SUBUNIT LAGE3"/>
    <property type="match status" value="1"/>
</dbReference>
<dbReference type="PANTHER" id="PTHR31283">
    <property type="entry name" value="EKC/KEOPS COMPLEX SUBUNIT PCC1 FAMILY MEMBER"/>
    <property type="match status" value="1"/>
</dbReference>
<dbReference type="GeneID" id="20350078"/>
<name>J3P7Y0_GAET3</name>
<dbReference type="Gene3D" id="3.30.310.50">
    <property type="entry name" value="Alpha-D-phosphohexomutase, C-terminal domain"/>
    <property type="match status" value="1"/>
</dbReference>
<dbReference type="RefSeq" id="XP_009225737.1">
    <property type="nucleotide sequence ID" value="XM_009227473.1"/>
</dbReference>
<comment type="similarity">
    <text evidence="1">Belongs to the CTAG/PCC1 family.</text>
</comment>
<sequence length="116" mass="12692">MADNTPSLEFPCALTIDVPFPTARLASVALGALAVDKELSPLVHRSFSTVVAESQQQQQHDEEAEKTVLRTEYSAATNRMLRVAVNSFMDSLSLVLEVMEQLDVDVLETTLAKKAT</sequence>
<dbReference type="AlphaFoldDB" id="J3P7Y0"/>
<dbReference type="FunFam" id="3.30.310.50:FF:000011">
    <property type="entry name" value="Transcription factor Pcc1"/>
    <property type="match status" value="1"/>
</dbReference>
<evidence type="ECO:0000313" key="2">
    <source>
        <dbReference type="EMBL" id="EJT72763.1"/>
    </source>
</evidence>
<reference evidence="3" key="4">
    <citation type="journal article" date="2015" name="G3 (Bethesda)">
        <title>Genome sequences of three phytopathogenic species of the Magnaporthaceae family of fungi.</title>
        <authorList>
            <person name="Okagaki L.H."/>
            <person name="Nunes C.C."/>
            <person name="Sailsbery J."/>
            <person name="Clay B."/>
            <person name="Brown D."/>
            <person name="John T."/>
            <person name="Oh Y."/>
            <person name="Young N."/>
            <person name="Fitzgerald M."/>
            <person name="Haas B.J."/>
            <person name="Zeng Q."/>
            <person name="Young S."/>
            <person name="Adiconis X."/>
            <person name="Fan L."/>
            <person name="Levin J.Z."/>
            <person name="Mitchell T.K."/>
            <person name="Okubara P.A."/>
            <person name="Farman M.L."/>
            <person name="Kohn L.M."/>
            <person name="Birren B."/>
            <person name="Ma L.-J."/>
            <person name="Dean R.A."/>
        </authorList>
    </citation>
    <scope>NUCLEOTIDE SEQUENCE</scope>
    <source>
        <strain evidence="3">R3-111a-1</strain>
    </source>
</reference>
<dbReference type="GO" id="GO:0000408">
    <property type="term" value="C:EKC/KEOPS complex"/>
    <property type="evidence" value="ECO:0007669"/>
    <property type="project" value="TreeGrafter"/>
</dbReference>
<protein>
    <recommendedName>
        <fullName evidence="5">Transcription factor Pcc1</fullName>
    </recommendedName>
</protein>
<reference evidence="3" key="5">
    <citation type="submission" date="2018-04" db="UniProtKB">
        <authorList>
            <consortium name="EnsemblFungi"/>
        </authorList>
    </citation>
    <scope>IDENTIFICATION</scope>
    <source>
        <strain evidence="3">R3-111a-1</strain>
    </source>
</reference>
<accession>J3P7Y0</accession>
<dbReference type="EnsemblFungi" id="EJT72763">
    <property type="protein sequence ID" value="EJT72763"/>
    <property type="gene ID" value="GGTG_09620"/>
</dbReference>
<evidence type="ECO:0000313" key="3">
    <source>
        <dbReference type="EnsemblFungi" id="EJT72763"/>
    </source>
</evidence>
<dbReference type="InterPro" id="IPR015419">
    <property type="entry name" value="CTAG/Pcc1"/>
</dbReference>
<dbReference type="Proteomes" id="UP000006039">
    <property type="component" value="Unassembled WGS sequence"/>
</dbReference>
<dbReference type="EMBL" id="GL385399">
    <property type="protein sequence ID" value="EJT72763.1"/>
    <property type="molecule type" value="Genomic_DNA"/>
</dbReference>